<accession>E0SCA9</accession>
<keyword evidence="5" id="KW-1185">Reference proteome</keyword>
<keyword evidence="1 4" id="KW-0808">Transferase</keyword>
<dbReference type="PANTHER" id="PTHR43877">
    <property type="entry name" value="AMINOALKYLPHOSPHONATE N-ACETYLTRANSFERASE-RELATED-RELATED"/>
    <property type="match status" value="1"/>
</dbReference>
<dbReference type="CDD" id="cd04301">
    <property type="entry name" value="NAT_SF"/>
    <property type="match status" value="1"/>
</dbReference>
<dbReference type="GO" id="GO:0016747">
    <property type="term" value="F:acyltransferase activity, transferring groups other than amino-acyl groups"/>
    <property type="evidence" value="ECO:0007669"/>
    <property type="project" value="InterPro"/>
</dbReference>
<dbReference type="EMBL" id="CP002038">
    <property type="protein sequence ID" value="ADM97259.1"/>
    <property type="molecule type" value="Genomic_DNA"/>
</dbReference>
<dbReference type="AlphaFoldDB" id="E0SCA9"/>
<keyword evidence="2 4" id="KW-0012">Acyltransferase</keyword>
<name>E0SCA9_DICD3</name>
<dbReference type="SUPFAM" id="SSF55729">
    <property type="entry name" value="Acyl-CoA N-acyltransferases (Nat)"/>
    <property type="match status" value="1"/>
</dbReference>
<dbReference type="InterPro" id="IPR016181">
    <property type="entry name" value="Acyl_CoA_acyltransferase"/>
</dbReference>
<sequence>MMQPAAITLRKARRIDAQTVFDLRNRAILHGCRHDYTAEQLQLWTSGTLSETFENTVTHHFHLAESAGRIVATGMINFHTGMIDAVFVDPEAMGQGVGKRMMQHLEMLARAAGLVEIRLDASLNAAPFYRSLGFSGDEVSLYYSPRGFSLACIPMVKFIG</sequence>
<dbReference type="PROSITE" id="PS51186">
    <property type="entry name" value="GNAT"/>
    <property type="match status" value="1"/>
</dbReference>
<dbReference type="InterPro" id="IPR000182">
    <property type="entry name" value="GNAT_dom"/>
</dbReference>
<dbReference type="eggNOG" id="COG0456">
    <property type="taxonomic scope" value="Bacteria"/>
</dbReference>
<dbReference type="STRING" id="198628.Dda3937_00860"/>
<evidence type="ECO:0000313" key="4">
    <source>
        <dbReference type="EMBL" id="ADM97259.1"/>
    </source>
</evidence>
<dbReference type="Pfam" id="PF13673">
    <property type="entry name" value="Acetyltransf_10"/>
    <property type="match status" value="1"/>
</dbReference>
<gene>
    <name evidence="4" type="ordered locus">Dda3937_00860</name>
</gene>
<evidence type="ECO:0000313" key="5">
    <source>
        <dbReference type="Proteomes" id="UP000006859"/>
    </source>
</evidence>
<dbReference type="Proteomes" id="UP000006859">
    <property type="component" value="Chromosome"/>
</dbReference>
<proteinExistence type="predicted"/>
<dbReference type="KEGG" id="ddd:Dda3937_00860"/>
<dbReference type="Gene3D" id="3.40.630.30">
    <property type="match status" value="1"/>
</dbReference>
<feature type="domain" description="N-acetyltransferase" evidence="3">
    <location>
        <begin position="7"/>
        <end position="160"/>
    </location>
</feature>
<evidence type="ECO:0000256" key="1">
    <source>
        <dbReference type="ARBA" id="ARBA00022679"/>
    </source>
</evidence>
<reference evidence="4 5" key="1">
    <citation type="journal article" date="2011" name="J. Bacteriol.">
        <title>Genome sequence of the plant-pathogenic bacterium Dickeya dadantii 3937.</title>
        <authorList>
            <person name="Glasner J.D."/>
            <person name="Yang C.H."/>
            <person name="Reverchon S."/>
            <person name="Hugouvieux-Cotte-Pattat N."/>
            <person name="Condemine G."/>
            <person name="Bohin J.P."/>
            <person name="Van Gijsegem F."/>
            <person name="Yang S."/>
            <person name="Franza T."/>
            <person name="Expert D."/>
            <person name="Plunkett G. III"/>
            <person name="San Francisco M.J."/>
            <person name="Charkowski A.O."/>
            <person name="Py B."/>
            <person name="Bell K."/>
            <person name="Rauscher L."/>
            <person name="Rodriguez-Palenzuela P."/>
            <person name="Toussaint A."/>
            <person name="Holeva M.C."/>
            <person name="He S.Y."/>
            <person name="Douet V."/>
            <person name="Boccara M."/>
            <person name="Blanco C."/>
            <person name="Toth I."/>
            <person name="Anderson B.D."/>
            <person name="Biehl B.S."/>
            <person name="Mau B."/>
            <person name="Flynn S.M."/>
            <person name="Barras F."/>
            <person name="Lindeberg M."/>
            <person name="Birch P.R."/>
            <person name="Tsuyumu S."/>
            <person name="Shi X."/>
            <person name="Hibbing M."/>
            <person name="Yap M.N."/>
            <person name="Carpentier M."/>
            <person name="Dassa E."/>
            <person name="Umehara M."/>
            <person name="Kim J.F."/>
            <person name="Rusch M."/>
            <person name="Soni P."/>
            <person name="Mayhew G.F."/>
            <person name="Fouts D.E."/>
            <person name="Gill S.R."/>
            <person name="Blattner F.R."/>
            <person name="Keen N.T."/>
            <person name="Perna N.T."/>
        </authorList>
    </citation>
    <scope>NUCLEOTIDE SEQUENCE [LARGE SCALE GENOMIC DNA]</scope>
    <source>
        <strain evidence="4 5">3937</strain>
    </source>
</reference>
<dbReference type="EC" id="2.3.-.-" evidence="4"/>
<dbReference type="InterPro" id="IPR050832">
    <property type="entry name" value="Bact_Acetyltransf"/>
</dbReference>
<dbReference type="HOGENOM" id="CLU_087351_4_1_6"/>
<dbReference type="PANTHER" id="PTHR43877:SF2">
    <property type="entry name" value="AMINOALKYLPHOSPHONATE N-ACETYLTRANSFERASE-RELATED"/>
    <property type="match status" value="1"/>
</dbReference>
<organism evidence="4 5">
    <name type="scientific">Dickeya dadantii (strain 3937)</name>
    <name type="common">Erwinia chrysanthemi (strain 3937)</name>
    <dbReference type="NCBI Taxonomy" id="198628"/>
    <lineage>
        <taxon>Bacteria</taxon>
        <taxon>Pseudomonadati</taxon>
        <taxon>Pseudomonadota</taxon>
        <taxon>Gammaproteobacteria</taxon>
        <taxon>Enterobacterales</taxon>
        <taxon>Pectobacteriaceae</taxon>
        <taxon>Dickeya</taxon>
    </lineage>
</organism>
<protein>
    <submittedName>
        <fullName evidence="4">Acetyltransferase, GNAT family</fullName>
        <ecNumber evidence="4">2.3.-.-</ecNumber>
    </submittedName>
</protein>
<evidence type="ECO:0000256" key="2">
    <source>
        <dbReference type="ARBA" id="ARBA00023315"/>
    </source>
</evidence>
<evidence type="ECO:0000259" key="3">
    <source>
        <dbReference type="PROSITE" id="PS51186"/>
    </source>
</evidence>